<dbReference type="RefSeq" id="WP_200907183.1">
    <property type="nucleotide sequence ID" value="NZ_BBZA01000033.1"/>
</dbReference>
<dbReference type="STRING" id="872965.SE16_08535"/>
<comment type="caution">
    <text evidence="9">The sequence shown here is derived from an EMBL/GenBank/DDBJ whole genome shotgun (WGS) entry which is preliminary data.</text>
</comment>
<dbReference type="GO" id="GO:0005886">
    <property type="term" value="C:plasma membrane"/>
    <property type="evidence" value="ECO:0007669"/>
    <property type="project" value="UniProtKB-SubCell"/>
</dbReference>
<evidence type="ECO:0000256" key="5">
    <source>
        <dbReference type="ARBA" id="ARBA00022989"/>
    </source>
</evidence>
<dbReference type="PANTHER" id="PTHR43744">
    <property type="entry name" value="ABC TRANSPORTER PERMEASE PROTEIN MG189-RELATED-RELATED"/>
    <property type="match status" value="1"/>
</dbReference>
<proteinExistence type="inferred from homology"/>
<dbReference type="InterPro" id="IPR035906">
    <property type="entry name" value="MetI-like_sf"/>
</dbReference>
<keyword evidence="4 7" id="KW-0812">Transmembrane</keyword>
<dbReference type="InterPro" id="IPR000515">
    <property type="entry name" value="MetI-like"/>
</dbReference>
<reference evidence="10" key="2">
    <citation type="submission" date="2015-08" db="EMBL/GenBank/DDBJ databases">
        <title>Draft Genome Sequence of a Heterotrophic Facultative Anaerobic Bacterium Ardenticatena maritima Strain 110S.</title>
        <authorList>
            <person name="Kawaichi S."/>
            <person name="Yoshida T."/>
            <person name="Sako Y."/>
            <person name="Nakamura R."/>
        </authorList>
    </citation>
    <scope>NUCLEOTIDE SEQUENCE [LARGE SCALE GENOMIC DNA]</scope>
    <source>
        <strain evidence="10">110S</strain>
    </source>
</reference>
<evidence type="ECO:0000256" key="2">
    <source>
        <dbReference type="ARBA" id="ARBA00022448"/>
    </source>
</evidence>
<dbReference type="Pfam" id="PF00528">
    <property type="entry name" value="BPD_transp_1"/>
    <property type="match status" value="1"/>
</dbReference>
<dbReference type="SUPFAM" id="SSF161098">
    <property type="entry name" value="MetI-like"/>
    <property type="match status" value="1"/>
</dbReference>
<dbReference type="InParanoid" id="A0A0M8K7L7"/>
<feature type="transmembrane region" description="Helical" evidence="7">
    <location>
        <begin position="230"/>
        <end position="249"/>
    </location>
</feature>
<evidence type="ECO:0000256" key="7">
    <source>
        <dbReference type="RuleBase" id="RU363032"/>
    </source>
</evidence>
<reference evidence="9 10" key="1">
    <citation type="journal article" date="2015" name="Genome Announc.">
        <title>Draft Genome Sequence of a Heterotrophic Facultative Anaerobic Thermophilic Bacterium, Ardenticatena maritima Strain 110ST.</title>
        <authorList>
            <person name="Kawaichi S."/>
            <person name="Yoshida T."/>
            <person name="Sako Y."/>
            <person name="Nakamura R."/>
        </authorList>
    </citation>
    <scope>NUCLEOTIDE SEQUENCE [LARGE SCALE GENOMIC DNA]</scope>
    <source>
        <strain evidence="9 10">110S</strain>
    </source>
</reference>
<dbReference type="EMBL" id="BBZA01000033">
    <property type="protein sequence ID" value="GAP62129.1"/>
    <property type="molecule type" value="Genomic_DNA"/>
</dbReference>
<keyword evidence="5 7" id="KW-1133">Transmembrane helix</keyword>
<dbReference type="CDD" id="cd06261">
    <property type="entry name" value="TM_PBP2"/>
    <property type="match status" value="1"/>
</dbReference>
<evidence type="ECO:0000259" key="8">
    <source>
        <dbReference type="PROSITE" id="PS50928"/>
    </source>
</evidence>
<gene>
    <name evidence="9" type="ORF">ARMA_0552</name>
</gene>
<feature type="transmembrane region" description="Helical" evidence="7">
    <location>
        <begin position="30"/>
        <end position="53"/>
    </location>
</feature>
<feature type="transmembrane region" description="Helical" evidence="7">
    <location>
        <begin position="270"/>
        <end position="295"/>
    </location>
</feature>
<feature type="transmembrane region" description="Helical" evidence="7">
    <location>
        <begin position="163"/>
        <end position="182"/>
    </location>
</feature>
<evidence type="ECO:0000313" key="9">
    <source>
        <dbReference type="EMBL" id="GAP62129.1"/>
    </source>
</evidence>
<dbReference type="GO" id="GO:0055085">
    <property type="term" value="P:transmembrane transport"/>
    <property type="evidence" value="ECO:0007669"/>
    <property type="project" value="InterPro"/>
</dbReference>
<keyword evidence="3" id="KW-1003">Cell membrane</keyword>
<evidence type="ECO:0000256" key="1">
    <source>
        <dbReference type="ARBA" id="ARBA00004651"/>
    </source>
</evidence>
<protein>
    <submittedName>
        <fullName evidence="9">Multiple sugar transport system permease protein</fullName>
    </submittedName>
</protein>
<dbReference type="PANTHER" id="PTHR43744:SF6">
    <property type="entry name" value="ABC TRANSPORTER PERMEASE PROTEIN YESQ-RELATED"/>
    <property type="match status" value="1"/>
</dbReference>
<evidence type="ECO:0000256" key="6">
    <source>
        <dbReference type="ARBA" id="ARBA00023136"/>
    </source>
</evidence>
<organism evidence="9 10">
    <name type="scientific">Ardenticatena maritima</name>
    <dbReference type="NCBI Taxonomy" id="872965"/>
    <lineage>
        <taxon>Bacteria</taxon>
        <taxon>Bacillati</taxon>
        <taxon>Chloroflexota</taxon>
        <taxon>Ardenticatenia</taxon>
        <taxon>Ardenticatenales</taxon>
        <taxon>Ardenticatenaceae</taxon>
        <taxon>Ardenticatena</taxon>
    </lineage>
</organism>
<dbReference type="AlphaFoldDB" id="A0A0M8K7L7"/>
<evidence type="ECO:0000313" key="10">
    <source>
        <dbReference type="Proteomes" id="UP000037784"/>
    </source>
</evidence>
<dbReference type="Gene3D" id="1.10.3720.10">
    <property type="entry name" value="MetI-like"/>
    <property type="match status" value="1"/>
</dbReference>
<name>A0A0M8K7L7_9CHLR</name>
<evidence type="ECO:0000256" key="3">
    <source>
        <dbReference type="ARBA" id="ARBA00022475"/>
    </source>
</evidence>
<comment type="subcellular location">
    <subcellularLocation>
        <location evidence="1 7">Cell membrane</location>
        <topology evidence="1 7">Multi-pass membrane protein</topology>
    </subcellularLocation>
</comment>
<accession>A0A0M8K7L7</accession>
<feature type="domain" description="ABC transmembrane type-1" evidence="8">
    <location>
        <begin position="159"/>
        <end position="350"/>
    </location>
</feature>
<dbReference type="PROSITE" id="PS50928">
    <property type="entry name" value="ABC_TM1"/>
    <property type="match status" value="1"/>
</dbReference>
<keyword evidence="2 7" id="KW-0813">Transport</keyword>
<keyword evidence="9" id="KW-0762">Sugar transport</keyword>
<keyword evidence="6 7" id="KW-0472">Membrane</keyword>
<feature type="transmembrane region" description="Helical" evidence="7">
    <location>
        <begin position="194"/>
        <end position="218"/>
    </location>
</feature>
<feature type="transmembrane region" description="Helical" evidence="7">
    <location>
        <begin position="331"/>
        <end position="350"/>
    </location>
</feature>
<evidence type="ECO:0000256" key="4">
    <source>
        <dbReference type="ARBA" id="ARBA00022692"/>
    </source>
</evidence>
<keyword evidence="10" id="KW-1185">Reference proteome</keyword>
<comment type="similarity">
    <text evidence="7">Belongs to the binding-protein-dependent transport system permease family.</text>
</comment>
<sequence length="365" mass="41594">MAAEPGTYTQTQERSPMYAKTLLPKRVREWVLNVTLTGLTILLLVAFLIPMAYGVTTALKTNNQFSEPGAPWWPARARTFEYEGEEYEVYLVPIDGEIKHMALYKKGRKTSLLIDIEHPEQGPIEWEGNWRQLERDWEFAPQWQNFKRAWDTIDFPLLLRNTLMYAGITTFGAVMSAAVVAYGFARFRIPGKQILFMLMLSTVILPGAVTLIPTYYVFLKIGWVGTWLPLIVPAFFSWGTNVFLLRQFFLTIPRDLDEAAMIDGANPLRIFLSILLPMSKPALTAVALFHFFWAWNDFFGPLIYLAGHPEKFPITVGLTQFNNLYSQSTNLIQAASLISAVIPLLVFFFAQRIFMQGVVITGVEK</sequence>
<dbReference type="Proteomes" id="UP000037784">
    <property type="component" value="Unassembled WGS sequence"/>
</dbReference>